<dbReference type="RefSeq" id="WP_156216353.1">
    <property type="nucleotide sequence ID" value="NZ_WOFH01000004.1"/>
</dbReference>
<dbReference type="InterPro" id="IPR000551">
    <property type="entry name" value="MerR-type_HTH_dom"/>
</dbReference>
<dbReference type="GO" id="GO:0003677">
    <property type="term" value="F:DNA binding"/>
    <property type="evidence" value="ECO:0007669"/>
    <property type="project" value="UniProtKB-KW"/>
</dbReference>
<evidence type="ECO:0000256" key="1">
    <source>
        <dbReference type="ARBA" id="ARBA00023125"/>
    </source>
</evidence>
<feature type="domain" description="HTH merR-type" evidence="2">
    <location>
        <begin position="25"/>
        <end position="83"/>
    </location>
</feature>
<organism evidence="3 4">
    <name type="scientific">Actinomadura litoris</name>
    <dbReference type="NCBI Taxonomy" id="2678616"/>
    <lineage>
        <taxon>Bacteria</taxon>
        <taxon>Bacillati</taxon>
        <taxon>Actinomycetota</taxon>
        <taxon>Actinomycetes</taxon>
        <taxon>Streptosporangiales</taxon>
        <taxon>Thermomonosporaceae</taxon>
        <taxon>Actinomadura</taxon>
    </lineage>
</organism>
<evidence type="ECO:0000313" key="3">
    <source>
        <dbReference type="EMBL" id="MUN37268.1"/>
    </source>
</evidence>
<dbReference type="PANTHER" id="PTHR30204:SF89">
    <property type="entry name" value="HTH MERR-TYPE DOMAIN-CONTAINING PROTEIN"/>
    <property type="match status" value="1"/>
</dbReference>
<proteinExistence type="predicted"/>
<dbReference type="GO" id="GO:0003700">
    <property type="term" value="F:DNA-binding transcription factor activity"/>
    <property type="evidence" value="ECO:0007669"/>
    <property type="project" value="InterPro"/>
</dbReference>
<dbReference type="EMBL" id="WOFH01000004">
    <property type="protein sequence ID" value="MUN37268.1"/>
    <property type="molecule type" value="Genomic_DNA"/>
</dbReference>
<accession>A0A7K1KYI1</accession>
<dbReference type="CDD" id="cd00592">
    <property type="entry name" value="HTH_MerR-like"/>
    <property type="match status" value="1"/>
</dbReference>
<comment type="caution">
    <text evidence="3">The sequence shown here is derived from an EMBL/GenBank/DDBJ whole genome shotgun (WGS) entry which is preliminary data.</text>
</comment>
<keyword evidence="1 3" id="KW-0238">DNA-binding</keyword>
<protein>
    <submittedName>
        <fullName evidence="3">MerR family DNA-binding transcriptional regulator</fullName>
    </submittedName>
</protein>
<sequence length="242" mass="26740">MNPRPARSLMTIGDVLGLLRPDFPDITISKIRFLESEGLIEPQRSPSGYRKFADGDVERLRFVLTAQRDHYLPLRVIRQHLEARDRGEAVPPLGARRAAPENGRRRPRNLVAADTTAEEPAVRLTRRQLLDGAGIGEDLLASLEEYGLVRRIGAHYHGEDLAIARTAAALGEFGFEVRHLRAVKAAADRQVGLIEQMVAPQLRRRSPGAHEQAAETAREIAALSVRLHAALVANGLRESLDP</sequence>
<dbReference type="Proteomes" id="UP000432015">
    <property type="component" value="Unassembled WGS sequence"/>
</dbReference>
<reference evidence="3 4" key="1">
    <citation type="submission" date="2019-11" db="EMBL/GenBank/DDBJ databases">
        <authorList>
            <person name="Cao P."/>
        </authorList>
    </citation>
    <scope>NUCLEOTIDE SEQUENCE [LARGE SCALE GENOMIC DNA]</scope>
    <source>
        <strain evidence="3 4">NEAU-AAG5</strain>
    </source>
</reference>
<dbReference type="SMART" id="SM00422">
    <property type="entry name" value="HTH_MERR"/>
    <property type="match status" value="1"/>
</dbReference>
<dbReference type="Gene3D" id="1.10.1660.10">
    <property type="match status" value="1"/>
</dbReference>
<dbReference type="PROSITE" id="PS50937">
    <property type="entry name" value="HTH_MERR_2"/>
    <property type="match status" value="1"/>
</dbReference>
<name>A0A7K1KYI1_9ACTN</name>
<gene>
    <name evidence="3" type="ORF">GNZ18_11725</name>
</gene>
<dbReference type="SUPFAM" id="SSF46955">
    <property type="entry name" value="Putative DNA-binding domain"/>
    <property type="match status" value="1"/>
</dbReference>
<evidence type="ECO:0000313" key="4">
    <source>
        <dbReference type="Proteomes" id="UP000432015"/>
    </source>
</evidence>
<evidence type="ECO:0000259" key="2">
    <source>
        <dbReference type="PROSITE" id="PS50937"/>
    </source>
</evidence>
<dbReference type="InterPro" id="IPR009061">
    <property type="entry name" value="DNA-bd_dom_put_sf"/>
</dbReference>
<dbReference type="PANTHER" id="PTHR30204">
    <property type="entry name" value="REDOX-CYCLING DRUG-SENSING TRANSCRIPTIONAL ACTIVATOR SOXR"/>
    <property type="match status" value="1"/>
</dbReference>
<keyword evidence="4" id="KW-1185">Reference proteome</keyword>
<dbReference type="InterPro" id="IPR047057">
    <property type="entry name" value="MerR_fam"/>
</dbReference>
<dbReference type="AlphaFoldDB" id="A0A7K1KYI1"/>
<dbReference type="Pfam" id="PF13411">
    <property type="entry name" value="MerR_1"/>
    <property type="match status" value="1"/>
</dbReference>